<sequence length="147" mass="16319">MQSKGHTHLDAGRKAQSARRLWTVCLEILLPDTAPSRPSGIVAGDIDCGAAGHGFEYRKKNDVCKCMVPSWYGNTVSSCRVSSPLVRGWWKRKRSGRPLTTPRMFSLKIGVETSKIVLSPVWCLKLMLTIGIKIWSFAAMKFGDPLI</sequence>
<dbReference type="AlphaFoldDB" id="A0A8X6SEL1"/>
<name>A0A8X6SEL1_TRICX</name>
<protein>
    <submittedName>
        <fullName evidence="1">Uncharacterized protein</fullName>
    </submittedName>
</protein>
<dbReference type="Proteomes" id="UP000887159">
    <property type="component" value="Unassembled WGS sequence"/>
</dbReference>
<keyword evidence="2" id="KW-1185">Reference proteome</keyword>
<proteinExistence type="predicted"/>
<organism evidence="1 2">
    <name type="scientific">Trichonephila clavipes</name>
    <name type="common">Golden silk orbweaver</name>
    <name type="synonym">Nephila clavipes</name>
    <dbReference type="NCBI Taxonomy" id="2585209"/>
    <lineage>
        <taxon>Eukaryota</taxon>
        <taxon>Metazoa</taxon>
        <taxon>Ecdysozoa</taxon>
        <taxon>Arthropoda</taxon>
        <taxon>Chelicerata</taxon>
        <taxon>Arachnida</taxon>
        <taxon>Araneae</taxon>
        <taxon>Araneomorphae</taxon>
        <taxon>Entelegynae</taxon>
        <taxon>Araneoidea</taxon>
        <taxon>Nephilidae</taxon>
        <taxon>Trichonephila</taxon>
    </lineage>
</organism>
<dbReference type="EMBL" id="BMAU01021255">
    <property type="protein sequence ID" value="GFY05598.1"/>
    <property type="molecule type" value="Genomic_DNA"/>
</dbReference>
<accession>A0A8X6SEL1</accession>
<evidence type="ECO:0000313" key="1">
    <source>
        <dbReference type="EMBL" id="GFY05598.1"/>
    </source>
</evidence>
<gene>
    <name evidence="1" type="ORF">TNCV_4402651</name>
</gene>
<reference evidence="1" key="1">
    <citation type="submission" date="2020-08" db="EMBL/GenBank/DDBJ databases">
        <title>Multicomponent nature underlies the extraordinary mechanical properties of spider dragline silk.</title>
        <authorList>
            <person name="Kono N."/>
            <person name="Nakamura H."/>
            <person name="Mori M."/>
            <person name="Yoshida Y."/>
            <person name="Ohtoshi R."/>
            <person name="Malay A.D."/>
            <person name="Moran D.A.P."/>
            <person name="Tomita M."/>
            <person name="Numata K."/>
            <person name="Arakawa K."/>
        </authorList>
    </citation>
    <scope>NUCLEOTIDE SEQUENCE</scope>
</reference>
<evidence type="ECO:0000313" key="2">
    <source>
        <dbReference type="Proteomes" id="UP000887159"/>
    </source>
</evidence>
<comment type="caution">
    <text evidence="1">The sequence shown here is derived from an EMBL/GenBank/DDBJ whole genome shotgun (WGS) entry which is preliminary data.</text>
</comment>